<feature type="transmembrane region" description="Helical" evidence="5">
    <location>
        <begin position="82"/>
        <end position="103"/>
    </location>
</feature>
<reference evidence="6 7" key="1">
    <citation type="submission" date="2020-07" db="EMBL/GenBank/DDBJ databases">
        <title>Comparative genomics of pyrophilous fungi reveals a link between fire events and developmental genes.</title>
        <authorList>
            <consortium name="DOE Joint Genome Institute"/>
            <person name="Steindorff A.S."/>
            <person name="Carver A."/>
            <person name="Calhoun S."/>
            <person name="Stillman K."/>
            <person name="Liu H."/>
            <person name="Lipzen A."/>
            <person name="Pangilinan J."/>
            <person name="Labutti K."/>
            <person name="Bruns T.D."/>
            <person name="Grigoriev I.V."/>
        </authorList>
    </citation>
    <scope>NUCLEOTIDE SEQUENCE [LARGE SCALE GENOMIC DNA]</scope>
    <source>
        <strain evidence="6 7">CBS 144469</strain>
    </source>
</reference>
<dbReference type="GO" id="GO:0032153">
    <property type="term" value="C:cell division site"/>
    <property type="evidence" value="ECO:0007669"/>
    <property type="project" value="TreeGrafter"/>
</dbReference>
<evidence type="ECO:0000256" key="4">
    <source>
        <dbReference type="ARBA" id="ARBA00023136"/>
    </source>
</evidence>
<dbReference type="AlphaFoldDB" id="A0A8H6MCA4"/>
<dbReference type="Pfam" id="PF06687">
    <property type="entry name" value="SUR7"/>
    <property type="match status" value="1"/>
</dbReference>
<evidence type="ECO:0000313" key="7">
    <source>
        <dbReference type="Proteomes" id="UP000521943"/>
    </source>
</evidence>
<comment type="caution">
    <text evidence="6">The sequence shown here is derived from an EMBL/GenBank/DDBJ whole genome shotgun (WGS) entry which is preliminary data.</text>
</comment>
<evidence type="ECO:0008006" key="8">
    <source>
        <dbReference type="Google" id="ProtNLM"/>
    </source>
</evidence>
<evidence type="ECO:0000256" key="2">
    <source>
        <dbReference type="ARBA" id="ARBA00022692"/>
    </source>
</evidence>
<accession>A0A8H6MCA4</accession>
<name>A0A8H6MCA4_9AGAR</name>
<dbReference type="EMBL" id="JACGCI010000006">
    <property type="protein sequence ID" value="KAF6763190.1"/>
    <property type="molecule type" value="Genomic_DNA"/>
</dbReference>
<evidence type="ECO:0000313" key="6">
    <source>
        <dbReference type="EMBL" id="KAF6763190.1"/>
    </source>
</evidence>
<keyword evidence="2 5" id="KW-0812">Transmembrane</keyword>
<dbReference type="OrthoDB" id="2354757at2759"/>
<dbReference type="GO" id="GO:0035838">
    <property type="term" value="C:growing cell tip"/>
    <property type="evidence" value="ECO:0007669"/>
    <property type="project" value="TreeGrafter"/>
</dbReference>
<organism evidence="6 7">
    <name type="scientific">Ephemerocybe angulata</name>
    <dbReference type="NCBI Taxonomy" id="980116"/>
    <lineage>
        <taxon>Eukaryota</taxon>
        <taxon>Fungi</taxon>
        <taxon>Dikarya</taxon>
        <taxon>Basidiomycota</taxon>
        <taxon>Agaricomycotina</taxon>
        <taxon>Agaricomycetes</taxon>
        <taxon>Agaricomycetidae</taxon>
        <taxon>Agaricales</taxon>
        <taxon>Agaricineae</taxon>
        <taxon>Psathyrellaceae</taxon>
        <taxon>Ephemerocybe</taxon>
    </lineage>
</organism>
<feature type="transmembrane region" description="Helical" evidence="5">
    <location>
        <begin position="115"/>
        <end position="140"/>
    </location>
</feature>
<gene>
    <name evidence="6" type="ORF">DFP72DRAFT_841318</name>
</gene>
<dbReference type="GO" id="GO:0005886">
    <property type="term" value="C:plasma membrane"/>
    <property type="evidence" value="ECO:0007669"/>
    <property type="project" value="InterPro"/>
</dbReference>
<feature type="transmembrane region" description="Helical" evidence="5">
    <location>
        <begin position="160"/>
        <end position="180"/>
    </location>
</feature>
<keyword evidence="4 5" id="KW-0472">Membrane</keyword>
<keyword evidence="7" id="KW-1185">Reference proteome</keyword>
<dbReference type="PANTHER" id="PTHR28013:SF3">
    <property type="entry name" value="PROTEIN DCV1-RELATED"/>
    <property type="match status" value="1"/>
</dbReference>
<protein>
    <recommendedName>
        <fullName evidence="8">Pali-domain-containing protein</fullName>
    </recommendedName>
</protein>
<dbReference type="PANTHER" id="PTHR28013">
    <property type="entry name" value="PROTEIN DCV1-RELATED"/>
    <property type="match status" value="1"/>
</dbReference>
<keyword evidence="3 5" id="KW-1133">Transmembrane helix</keyword>
<feature type="transmembrane region" description="Helical" evidence="5">
    <location>
        <begin position="7"/>
        <end position="27"/>
    </location>
</feature>
<evidence type="ECO:0000256" key="5">
    <source>
        <dbReference type="SAM" id="Phobius"/>
    </source>
</evidence>
<evidence type="ECO:0000256" key="1">
    <source>
        <dbReference type="ARBA" id="ARBA00004141"/>
    </source>
</evidence>
<dbReference type="Proteomes" id="UP000521943">
    <property type="component" value="Unassembled WGS sequence"/>
</dbReference>
<dbReference type="InterPro" id="IPR009571">
    <property type="entry name" value="SUR7/Rim9-like_fungi"/>
</dbReference>
<dbReference type="InterPro" id="IPR051380">
    <property type="entry name" value="pH-response_reg_palI/RIM9"/>
</dbReference>
<sequence>MVNVSGAALPGVFLCFSAMVLLLFVAVSEPVWNKVSFLDVRMSNGTTHYGCFGYTNHDVGIGYFFSNGRLNSVVLHHLTKTLILHPIASVACGLSGIAFAFGLIGATYHRTGTILMALIAGLAFLTTFVAWVIDMILFGIARQRYRDEGLWAQYGNANWLTLGALVALILGFCTSAFGTFGRYKRKRTDMAY</sequence>
<evidence type="ECO:0000256" key="3">
    <source>
        <dbReference type="ARBA" id="ARBA00022989"/>
    </source>
</evidence>
<comment type="subcellular location">
    <subcellularLocation>
        <location evidence="1">Membrane</location>
        <topology evidence="1">Multi-pass membrane protein</topology>
    </subcellularLocation>
</comment>
<proteinExistence type="predicted"/>